<evidence type="ECO:0000313" key="3">
    <source>
        <dbReference type="Proteomes" id="UP001596547"/>
    </source>
</evidence>
<feature type="compositionally biased region" description="Basic and acidic residues" evidence="1">
    <location>
        <begin position="172"/>
        <end position="181"/>
    </location>
</feature>
<dbReference type="AlphaFoldDB" id="A0ABD6AEM4"/>
<feature type="compositionally biased region" description="Polar residues" evidence="1">
    <location>
        <begin position="206"/>
        <end position="216"/>
    </location>
</feature>
<keyword evidence="3" id="KW-1185">Reference proteome</keyword>
<evidence type="ECO:0000313" key="2">
    <source>
        <dbReference type="EMBL" id="MFC7318994.1"/>
    </source>
</evidence>
<dbReference type="InterPro" id="IPR010419">
    <property type="entry name" value="CO_DH_gsu"/>
</dbReference>
<proteinExistence type="predicted"/>
<dbReference type="EMBL" id="JBHTBF010000003">
    <property type="protein sequence ID" value="MFC7318994.1"/>
    <property type="molecule type" value="Genomic_DNA"/>
</dbReference>
<sequence>MEFNGTFEITDSGIDEVWDGLSDPAVIERALPGCVFLVEVDDDAEVNFRELADRESDGEPDDADRPSFEEGKSYAALVQVNVGAVTPRFETVVTIDKREFPEMEASGEGKSGSSSFEMASGMTLTETDTGVTVDWWSSADVFGRIAQMGQRLLNPAANKIVQRFFTQIQTEIARENERSDDSQVESRTTEADEQSTAEADGGLTGRFQSFVSRDGK</sequence>
<dbReference type="Gene3D" id="3.30.530.20">
    <property type="match status" value="1"/>
</dbReference>
<gene>
    <name evidence="2" type="ORF">ACFQPE_19665</name>
</gene>
<accession>A0ABD6AEM4</accession>
<organism evidence="2 3">
    <name type="scientific">Halomarina halobia</name>
    <dbReference type="NCBI Taxonomy" id="3033386"/>
    <lineage>
        <taxon>Archaea</taxon>
        <taxon>Methanobacteriati</taxon>
        <taxon>Methanobacteriota</taxon>
        <taxon>Stenosarchaea group</taxon>
        <taxon>Halobacteria</taxon>
        <taxon>Halobacteriales</taxon>
        <taxon>Natronomonadaceae</taxon>
        <taxon>Halomarina</taxon>
    </lineage>
</organism>
<name>A0ABD6AEM4_9EURY</name>
<reference evidence="2 3" key="1">
    <citation type="journal article" date="2019" name="Int. J. Syst. Evol. Microbiol.">
        <title>The Global Catalogue of Microorganisms (GCM) 10K type strain sequencing project: providing services to taxonomists for standard genome sequencing and annotation.</title>
        <authorList>
            <consortium name="The Broad Institute Genomics Platform"/>
            <consortium name="The Broad Institute Genome Sequencing Center for Infectious Disease"/>
            <person name="Wu L."/>
            <person name="Ma J."/>
        </authorList>
    </citation>
    <scope>NUCLEOTIDE SEQUENCE [LARGE SCALE GENOMIC DNA]</scope>
    <source>
        <strain evidence="2 3">PSR21</strain>
    </source>
</reference>
<dbReference type="PANTHER" id="PTHR38588">
    <property type="entry name" value="BLL0334 PROTEIN"/>
    <property type="match status" value="1"/>
</dbReference>
<protein>
    <submittedName>
        <fullName evidence="2">CoxG family protein</fullName>
    </submittedName>
</protein>
<feature type="region of interest" description="Disordered" evidence="1">
    <location>
        <begin position="172"/>
        <end position="216"/>
    </location>
</feature>
<dbReference type="InterPro" id="IPR023393">
    <property type="entry name" value="START-like_dom_sf"/>
</dbReference>
<comment type="caution">
    <text evidence="2">The sequence shown here is derived from an EMBL/GenBank/DDBJ whole genome shotgun (WGS) entry which is preliminary data.</text>
</comment>
<dbReference type="Proteomes" id="UP001596547">
    <property type="component" value="Unassembled WGS sequence"/>
</dbReference>
<dbReference type="GeneID" id="79317819"/>
<dbReference type="RefSeq" id="WP_276306168.1">
    <property type="nucleotide sequence ID" value="NZ_CP119993.1"/>
</dbReference>
<evidence type="ECO:0000256" key="1">
    <source>
        <dbReference type="SAM" id="MobiDB-lite"/>
    </source>
</evidence>
<dbReference type="Pfam" id="PF06240">
    <property type="entry name" value="COXG"/>
    <property type="match status" value="1"/>
</dbReference>
<dbReference type="PANTHER" id="PTHR38588:SF1">
    <property type="entry name" value="BLL0334 PROTEIN"/>
    <property type="match status" value="1"/>
</dbReference>
<dbReference type="SUPFAM" id="SSF55961">
    <property type="entry name" value="Bet v1-like"/>
    <property type="match status" value="1"/>
</dbReference>